<comment type="catalytic activity">
    <reaction evidence="4">
        <text>an N-acyl-L-alpha-aminoacyl-tRNA + H2O = an N-acyl-L-amino acid + a tRNA + H(+)</text>
        <dbReference type="Rhea" id="RHEA:54448"/>
        <dbReference type="Rhea" id="RHEA-COMP:10123"/>
        <dbReference type="Rhea" id="RHEA-COMP:13883"/>
        <dbReference type="ChEBI" id="CHEBI:15377"/>
        <dbReference type="ChEBI" id="CHEBI:15378"/>
        <dbReference type="ChEBI" id="CHEBI:59874"/>
        <dbReference type="ChEBI" id="CHEBI:78442"/>
        <dbReference type="ChEBI" id="CHEBI:138191"/>
        <dbReference type="EC" id="3.1.1.29"/>
    </reaction>
</comment>
<dbReference type="STRING" id="133383.A0A1R0H126"/>
<feature type="compositionally biased region" description="Basic and acidic residues" evidence="5">
    <location>
        <begin position="79"/>
        <end position="92"/>
    </location>
</feature>
<keyword evidence="6" id="KW-0472">Membrane</keyword>
<dbReference type="SUPFAM" id="SSF102462">
    <property type="entry name" value="Peptidyl-tRNA hydrolase II"/>
    <property type="match status" value="1"/>
</dbReference>
<keyword evidence="6" id="KW-0812">Transmembrane</keyword>
<evidence type="ECO:0000256" key="5">
    <source>
        <dbReference type="SAM" id="MobiDB-lite"/>
    </source>
</evidence>
<comment type="similarity">
    <text evidence="3">Belongs to the PTH2 family.</text>
</comment>
<dbReference type="GO" id="GO:0004045">
    <property type="term" value="F:peptidyl-tRNA hydrolase activity"/>
    <property type="evidence" value="ECO:0007669"/>
    <property type="project" value="UniProtKB-EC"/>
</dbReference>
<feature type="transmembrane region" description="Helical" evidence="6">
    <location>
        <begin position="429"/>
        <end position="452"/>
    </location>
</feature>
<dbReference type="NCBIfam" id="TIGR00283">
    <property type="entry name" value="arch_pth2"/>
    <property type="match status" value="1"/>
</dbReference>
<dbReference type="InterPro" id="IPR023476">
    <property type="entry name" value="Pep_tRNA_hydro_II_dom_sf"/>
</dbReference>
<keyword evidence="8" id="KW-1185">Reference proteome</keyword>
<dbReference type="EC" id="3.1.1.29" evidence="1"/>
<evidence type="ECO:0000256" key="4">
    <source>
        <dbReference type="ARBA" id="ARBA00048707"/>
    </source>
</evidence>
<name>A0A1R0H126_9FUNG</name>
<dbReference type="PANTHER" id="PTHR12649:SF11">
    <property type="entry name" value="PEPTIDYL-TRNA HYDROLASE 2, MITOCHONDRIAL"/>
    <property type="match status" value="1"/>
</dbReference>
<dbReference type="GO" id="GO:0005829">
    <property type="term" value="C:cytosol"/>
    <property type="evidence" value="ECO:0007669"/>
    <property type="project" value="TreeGrafter"/>
</dbReference>
<protein>
    <recommendedName>
        <fullName evidence="1">peptidyl-tRNA hydrolase</fullName>
        <ecNumber evidence="1">3.1.1.29</ecNumber>
    </recommendedName>
</protein>
<evidence type="ECO:0000256" key="2">
    <source>
        <dbReference type="ARBA" id="ARBA00022801"/>
    </source>
</evidence>
<keyword evidence="2 7" id="KW-0378">Hydrolase</keyword>
<dbReference type="FunFam" id="3.40.1490.10:FF:000001">
    <property type="entry name" value="Peptidyl-tRNA hydrolase 2"/>
    <property type="match status" value="1"/>
</dbReference>
<evidence type="ECO:0000313" key="8">
    <source>
        <dbReference type="Proteomes" id="UP000187455"/>
    </source>
</evidence>
<dbReference type="InterPro" id="IPR002833">
    <property type="entry name" value="PTH2"/>
</dbReference>
<dbReference type="AlphaFoldDB" id="A0A1R0H126"/>
<organism evidence="7 8">
    <name type="scientific">Smittium mucronatum</name>
    <dbReference type="NCBI Taxonomy" id="133383"/>
    <lineage>
        <taxon>Eukaryota</taxon>
        <taxon>Fungi</taxon>
        <taxon>Fungi incertae sedis</taxon>
        <taxon>Zoopagomycota</taxon>
        <taxon>Kickxellomycotina</taxon>
        <taxon>Harpellomycetes</taxon>
        <taxon>Harpellales</taxon>
        <taxon>Legeriomycetaceae</taxon>
        <taxon>Smittium</taxon>
    </lineage>
</organism>
<keyword evidence="6" id="KW-1133">Transmembrane helix</keyword>
<comment type="caution">
    <text evidence="7">The sequence shown here is derived from an EMBL/GenBank/DDBJ whole genome shotgun (WGS) entry which is preliminary data.</text>
</comment>
<evidence type="ECO:0000313" key="7">
    <source>
        <dbReference type="EMBL" id="OLY82820.1"/>
    </source>
</evidence>
<feature type="region of interest" description="Disordered" evidence="5">
    <location>
        <begin position="47"/>
        <end position="96"/>
    </location>
</feature>
<reference evidence="7 8" key="1">
    <citation type="journal article" date="2016" name="Mol. Biol. Evol.">
        <title>Genome-Wide Survey of Gut Fungi (Harpellales) Reveals the First Horizontally Transferred Ubiquitin Gene from a Mosquito Host.</title>
        <authorList>
            <person name="Wang Y."/>
            <person name="White M.M."/>
            <person name="Kvist S."/>
            <person name="Moncalvo J.M."/>
        </authorList>
    </citation>
    <scope>NUCLEOTIDE SEQUENCE [LARGE SCALE GENOMIC DNA]</scope>
    <source>
        <strain evidence="7 8">ALG-7-W6</strain>
    </source>
</reference>
<dbReference type="CDD" id="cd02430">
    <property type="entry name" value="PTH2"/>
    <property type="match status" value="1"/>
</dbReference>
<proteinExistence type="inferred from homology"/>
<evidence type="ECO:0000256" key="6">
    <source>
        <dbReference type="SAM" id="Phobius"/>
    </source>
</evidence>
<dbReference type="InterPro" id="IPR029063">
    <property type="entry name" value="SAM-dependent_MTases_sf"/>
</dbReference>
<accession>A0A1R0H126</accession>
<dbReference type="Gene3D" id="3.40.1490.10">
    <property type="entry name" value="Bit1"/>
    <property type="match status" value="1"/>
</dbReference>
<dbReference type="PANTHER" id="PTHR12649">
    <property type="entry name" value="PEPTIDYL-TRNA HYDROLASE 2"/>
    <property type="match status" value="1"/>
</dbReference>
<dbReference type="Proteomes" id="UP000187455">
    <property type="component" value="Unassembled WGS sequence"/>
</dbReference>
<dbReference type="InterPro" id="IPR007757">
    <property type="entry name" value="MT-A70-like"/>
</dbReference>
<dbReference type="Gene3D" id="3.40.50.150">
    <property type="entry name" value="Vaccinia Virus protein VP39"/>
    <property type="match status" value="1"/>
</dbReference>
<dbReference type="EMBL" id="LSSL01001226">
    <property type="protein sequence ID" value="OLY82820.1"/>
    <property type="molecule type" value="Genomic_DNA"/>
</dbReference>
<dbReference type="SUPFAM" id="SSF53335">
    <property type="entry name" value="S-adenosyl-L-methionine-dependent methyltransferases"/>
    <property type="match status" value="1"/>
</dbReference>
<dbReference type="OrthoDB" id="426718at2759"/>
<dbReference type="Pfam" id="PF01981">
    <property type="entry name" value="PTH2"/>
    <property type="match status" value="1"/>
</dbReference>
<dbReference type="Pfam" id="PF05063">
    <property type="entry name" value="MT-A70"/>
    <property type="match status" value="1"/>
</dbReference>
<gene>
    <name evidence="7" type="ORF">AYI68_g3055</name>
</gene>
<evidence type="ECO:0000256" key="1">
    <source>
        <dbReference type="ARBA" id="ARBA00013260"/>
    </source>
</evidence>
<evidence type="ECO:0000256" key="3">
    <source>
        <dbReference type="ARBA" id="ARBA00038050"/>
    </source>
</evidence>
<dbReference type="NCBIfam" id="NF003314">
    <property type="entry name" value="PRK04322.1"/>
    <property type="match status" value="1"/>
</dbReference>
<sequence length="604" mass="68627">MRSTRSKKTKKKDISSEYFVGYVEDDESIEAIMKKFQELDEIKSEFLKNSKEPVLTETAEPGASSDQLQPASTATTSDKTSDEKNEEGEQRDSTVLPQELLAEVFKRTSAFTVKGAMMDEVDLQGLDDVELWRAEMEDGDYYNLQEDDFWDDEYGLPGKSRLKSGRRGGPRFSNSGDIKTSLRDQILQRYKYMQIQVKDKRGFTFFIKRRVLTVDPYSPTYVRIPPIPIPRSWVNTIQSLDGPDHLEYSIYKSVPKITEINWKEYSSYHAVYMDPPLISGRKQGDFGVSDKTTLEQLRSIPINKILRPGGFLFIWSQKEFLPQIFSISETVWNLKYVENFCWIKKLTNNRISRSPSRYFCKSKLTCLIFRNSGDIEMRHQRSPDCVFDFIKPKLQDDDTEFKPEFVYNVIETLLPASICSAESPIPNRLLNLVSLVNVILLMSGAFLVGMFASKSIATPKPVSPELALKKSRLSKPVSKKSSPIDYSRQSKLTLVVRADLGMTKGKVAAQCCHAALACYKTSMKKDPNAVRQWEETGQAKITLKCNSEHELLDLYKKAKSLGIVAEYIQDAGRTQIAPGSRTVLGIGPCFVEDVDQVTGELKLY</sequence>